<keyword evidence="2" id="KW-1185">Reference proteome</keyword>
<name>A0A8T3A335_DENNO</name>
<organism evidence="1 2">
    <name type="scientific">Dendrobium nobile</name>
    <name type="common">Orchid</name>
    <dbReference type="NCBI Taxonomy" id="94219"/>
    <lineage>
        <taxon>Eukaryota</taxon>
        <taxon>Viridiplantae</taxon>
        <taxon>Streptophyta</taxon>
        <taxon>Embryophyta</taxon>
        <taxon>Tracheophyta</taxon>
        <taxon>Spermatophyta</taxon>
        <taxon>Magnoliopsida</taxon>
        <taxon>Liliopsida</taxon>
        <taxon>Asparagales</taxon>
        <taxon>Orchidaceae</taxon>
        <taxon>Epidendroideae</taxon>
        <taxon>Malaxideae</taxon>
        <taxon>Dendrobiinae</taxon>
        <taxon>Dendrobium</taxon>
    </lineage>
</organism>
<dbReference type="EMBL" id="JAGYWB010000019">
    <property type="protein sequence ID" value="KAI0488499.1"/>
    <property type="molecule type" value="Genomic_DNA"/>
</dbReference>
<reference evidence="1" key="1">
    <citation type="journal article" date="2022" name="Front. Genet.">
        <title>Chromosome-Scale Assembly of the Dendrobium nobile Genome Provides Insights Into the Molecular Mechanism of the Biosynthesis of the Medicinal Active Ingredient of Dendrobium.</title>
        <authorList>
            <person name="Xu Q."/>
            <person name="Niu S.-C."/>
            <person name="Li K.-L."/>
            <person name="Zheng P.-J."/>
            <person name="Zhang X.-J."/>
            <person name="Jia Y."/>
            <person name="Liu Y."/>
            <person name="Niu Y.-X."/>
            <person name="Yu L.-H."/>
            <person name="Chen D.-F."/>
            <person name="Zhang G.-Q."/>
        </authorList>
    </citation>
    <scope>NUCLEOTIDE SEQUENCE</scope>
    <source>
        <tissue evidence="1">Leaf</tissue>
    </source>
</reference>
<evidence type="ECO:0000313" key="2">
    <source>
        <dbReference type="Proteomes" id="UP000829196"/>
    </source>
</evidence>
<accession>A0A8T3A335</accession>
<gene>
    <name evidence="1" type="ORF">KFK09_028333</name>
</gene>
<protein>
    <submittedName>
        <fullName evidence="1">Uncharacterized protein</fullName>
    </submittedName>
</protein>
<dbReference type="AlphaFoldDB" id="A0A8T3A335"/>
<comment type="caution">
    <text evidence="1">The sequence shown here is derived from an EMBL/GenBank/DDBJ whole genome shotgun (WGS) entry which is preliminary data.</text>
</comment>
<evidence type="ECO:0000313" key="1">
    <source>
        <dbReference type="EMBL" id="KAI0488499.1"/>
    </source>
</evidence>
<proteinExistence type="predicted"/>
<sequence>MFSSAVREINRPSSLIRVKPKPPLRISSHEVLSPSAVCEIPRQLFLSIRTIQAEIHLLLPCFLAGKAADLLRPKSTCCFLALLRERLQISSGRNPPL</sequence>
<dbReference type="Proteomes" id="UP000829196">
    <property type="component" value="Unassembled WGS sequence"/>
</dbReference>